<name>A0ACB8Z176_CICIN</name>
<organism evidence="1 2">
    <name type="scientific">Cichorium intybus</name>
    <name type="common">Chicory</name>
    <dbReference type="NCBI Taxonomy" id="13427"/>
    <lineage>
        <taxon>Eukaryota</taxon>
        <taxon>Viridiplantae</taxon>
        <taxon>Streptophyta</taxon>
        <taxon>Embryophyta</taxon>
        <taxon>Tracheophyta</taxon>
        <taxon>Spermatophyta</taxon>
        <taxon>Magnoliopsida</taxon>
        <taxon>eudicotyledons</taxon>
        <taxon>Gunneridae</taxon>
        <taxon>Pentapetalae</taxon>
        <taxon>asterids</taxon>
        <taxon>campanulids</taxon>
        <taxon>Asterales</taxon>
        <taxon>Asteraceae</taxon>
        <taxon>Cichorioideae</taxon>
        <taxon>Cichorieae</taxon>
        <taxon>Cichoriinae</taxon>
        <taxon>Cichorium</taxon>
    </lineage>
</organism>
<comment type="caution">
    <text evidence="1">The sequence shown here is derived from an EMBL/GenBank/DDBJ whole genome shotgun (WGS) entry which is preliminary data.</text>
</comment>
<evidence type="ECO:0000313" key="1">
    <source>
        <dbReference type="EMBL" id="KAI3690969.1"/>
    </source>
</evidence>
<reference evidence="1 2" key="2">
    <citation type="journal article" date="2022" name="Mol. Ecol. Resour.">
        <title>The genomes of chicory, endive, great burdock and yacon provide insights into Asteraceae paleo-polyploidization history and plant inulin production.</title>
        <authorList>
            <person name="Fan W."/>
            <person name="Wang S."/>
            <person name="Wang H."/>
            <person name="Wang A."/>
            <person name="Jiang F."/>
            <person name="Liu H."/>
            <person name="Zhao H."/>
            <person name="Xu D."/>
            <person name="Zhang Y."/>
        </authorList>
    </citation>
    <scope>NUCLEOTIDE SEQUENCE [LARGE SCALE GENOMIC DNA]</scope>
    <source>
        <strain evidence="2">cv. Punajuju</strain>
        <tissue evidence="1">Leaves</tissue>
    </source>
</reference>
<dbReference type="Proteomes" id="UP001055811">
    <property type="component" value="Linkage Group LG09"/>
</dbReference>
<reference evidence="2" key="1">
    <citation type="journal article" date="2022" name="Mol. Ecol. Resour.">
        <title>The genomes of chicory, endive, great burdock and yacon provide insights into Asteraceae palaeo-polyploidization history and plant inulin production.</title>
        <authorList>
            <person name="Fan W."/>
            <person name="Wang S."/>
            <person name="Wang H."/>
            <person name="Wang A."/>
            <person name="Jiang F."/>
            <person name="Liu H."/>
            <person name="Zhao H."/>
            <person name="Xu D."/>
            <person name="Zhang Y."/>
        </authorList>
    </citation>
    <scope>NUCLEOTIDE SEQUENCE [LARGE SCALE GENOMIC DNA]</scope>
    <source>
        <strain evidence="2">cv. Punajuju</strain>
    </source>
</reference>
<accession>A0ACB8Z176</accession>
<keyword evidence="2" id="KW-1185">Reference proteome</keyword>
<sequence>MVDKPSDLPNIHPWSPQIRRDRESWISSFPQRVFTADGFVGTIARGGGGGRHGQADDDVAAVTVEEDDDFATEMEGLDNGNK</sequence>
<proteinExistence type="predicted"/>
<evidence type="ECO:0000313" key="2">
    <source>
        <dbReference type="Proteomes" id="UP001055811"/>
    </source>
</evidence>
<gene>
    <name evidence="1" type="ORF">L2E82_49182</name>
</gene>
<protein>
    <submittedName>
        <fullName evidence="1">Uncharacterized protein</fullName>
    </submittedName>
</protein>
<dbReference type="EMBL" id="CM042017">
    <property type="protein sequence ID" value="KAI3690969.1"/>
    <property type="molecule type" value="Genomic_DNA"/>
</dbReference>